<dbReference type="Pfam" id="PF06985">
    <property type="entry name" value="HET"/>
    <property type="match status" value="1"/>
</dbReference>
<dbReference type="InterPro" id="IPR010730">
    <property type="entry name" value="HET"/>
</dbReference>
<evidence type="ECO:0000313" key="4">
    <source>
        <dbReference type="Proteomes" id="UP000559256"/>
    </source>
</evidence>
<feature type="domain" description="DUF8212" evidence="2">
    <location>
        <begin position="271"/>
        <end position="334"/>
    </location>
</feature>
<dbReference type="OrthoDB" id="2742418at2759"/>
<sequence>MHHVWHEEHTWSSRFKVASQAEGNDTQGPSSFPSFRLVQEFFTEIPRYAILSHTWEDEEITFQDIQSLITLADTCNGRQLTFNDIQAFLPPTQLKKGYMKVVQACVCARNSAFDWIWIDLCCINKESSAELSEAINSMYQYYEDAVVCYVYLFDVSGKLHPKNPASDFKRSKWFTRGWTLQELLAPEFISFFDKDWTKIGTRWSLRDVISVVTTIPMDVLGEDSIEKYSVAQKMSWAARRETTRPEDKAYCLMGIFGVSMSPIYGEGGSEAFMRLQQEIIRISDDRSIFAWISDSLEEQGLLARSPSEFRYSGQVRASNTHAIIDNSPSSYSFNNNGLHIHLPLEPRHSYPDVSLAPLYCQTNNGRFVSVYLRRTTGGYYVRHDPDRAVLGSASPLTDIRELTVREPLILRKSRTRIPAAGKHVVSLLPSARHFICSQPLQGVSISTEFSVEFEISNSSRSDPQSTNLTYKFPWKFDVSDVWMSGVFPMVIECDYSLWIGDEGVDFISSDHPRADCMLGPLSNSCFVSACLEMRGDEKKVFEVDYFSPEDSRSEGVATTVGSDLDVWVPFVFGSYDQEEEDDRNTCVTVPYSDLLVLKYTKREKWWMLSLNSLSDSDLDCDSETERRVKREEKGTEQGGPATCYIAVGCQQQMPWTHVTFNGKGTDDVRDNLVKDEHLYDQTSATDTFKHKKLRVWIAPATELNQAFHKLHFEWVEDEDDAEDEKGMRRREGRAGE</sequence>
<keyword evidence="4" id="KW-1185">Reference proteome</keyword>
<proteinExistence type="predicted"/>
<organism evidence="3 4">
    <name type="scientific">Tetrapyrgos nigripes</name>
    <dbReference type="NCBI Taxonomy" id="182062"/>
    <lineage>
        <taxon>Eukaryota</taxon>
        <taxon>Fungi</taxon>
        <taxon>Dikarya</taxon>
        <taxon>Basidiomycota</taxon>
        <taxon>Agaricomycotina</taxon>
        <taxon>Agaricomycetes</taxon>
        <taxon>Agaricomycetidae</taxon>
        <taxon>Agaricales</taxon>
        <taxon>Marasmiineae</taxon>
        <taxon>Marasmiaceae</taxon>
        <taxon>Tetrapyrgos</taxon>
    </lineage>
</organism>
<accession>A0A8H5AYG3</accession>
<dbReference type="AlphaFoldDB" id="A0A8H5AYG3"/>
<protein>
    <recommendedName>
        <fullName evidence="5">Heterokaryon incompatibility domain-containing protein</fullName>
    </recommendedName>
</protein>
<evidence type="ECO:0000259" key="1">
    <source>
        <dbReference type="Pfam" id="PF06985"/>
    </source>
</evidence>
<comment type="caution">
    <text evidence="3">The sequence shown here is derived from an EMBL/GenBank/DDBJ whole genome shotgun (WGS) entry which is preliminary data.</text>
</comment>
<dbReference type="EMBL" id="JAACJM010000532">
    <property type="protein sequence ID" value="KAF5313309.1"/>
    <property type="molecule type" value="Genomic_DNA"/>
</dbReference>
<dbReference type="Proteomes" id="UP000559256">
    <property type="component" value="Unassembled WGS sequence"/>
</dbReference>
<name>A0A8H5AYG3_9AGAR</name>
<gene>
    <name evidence="3" type="ORF">D9758_018743</name>
</gene>
<dbReference type="InterPro" id="IPR058525">
    <property type="entry name" value="DUF8212"/>
</dbReference>
<dbReference type="PANTHER" id="PTHR10622">
    <property type="entry name" value="HET DOMAIN-CONTAINING PROTEIN"/>
    <property type="match status" value="1"/>
</dbReference>
<evidence type="ECO:0000313" key="3">
    <source>
        <dbReference type="EMBL" id="KAF5313309.1"/>
    </source>
</evidence>
<dbReference type="Pfam" id="PF26640">
    <property type="entry name" value="DUF8212"/>
    <property type="match status" value="1"/>
</dbReference>
<dbReference type="PANTHER" id="PTHR10622:SF10">
    <property type="entry name" value="HET DOMAIN-CONTAINING PROTEIN"/>
    <property type="match status" value="1"/>
</dbReference>
<reference evidence="3 4" key="1">
    <citation type="journal article" date="2020" name="ISME J.">
        <title>Uncovering the hidden diversity of litter-decomposition mechanisms in mushroom-forming fungi.</title>
        <authorList>
            <person name="Floudas D."/>
            <person name="Bentzer J."/>
            <person name="Ahren D."/>
            <person name="Johansson T."/>
            <person name="Persson P."/>
            <person name="Tunlid A."/>
        </authorList>
    </citation>
    <scope>NUCLEOTIDE SEQUENCE [LARGE SCALE GENOMIC DNA]</scope>
    <source>
        <strain evidence="3 4">CBS 291.85</strain>
    </source>
</reference>
<feature type="domain" description="Heterokaryon incompatibility" evidence="1">
    <location>
        <begin position="48"/>
        <end position="153"/>
    </location>
</feature>
<evidence type="ECO:0000259" key="2">
    <source>
        <dbReference type="Pfam" id="PF26640"/>
    </source>
</evidence>
<evidence type="ECO:0008006" key="5">
    <source>
        <dbReference type="Google" id="ProtNLM"/>
    </source>
</evidence>